<protein>
    <recommendedName>
        <fullName evidence="4">F-box domain-containing protein</fullName>
    </recommendedName>
</protein>
<comment type="caution">
    <text evidence="2">The sequence shown here is derived from an EMBL/GenBank/DDBJ whole genome shotgun (WGS) entry which is preliminary data.</text>
</comment>
<sequence>MEQLCPKCGVPPLNLPPSSADLHSSVTRLLKSNDPPLDSQIPLIRNFISNEQNRVVTLDAQIECLQSTLARLTHQRDEAVERVHQHCAIISPVRQIPPELLCEIFISTLSDGSANADDEIRTESPWYLGHVCRSWRNAALSLPALWSCIAVPCSMSAEDSDLLSKMETQLDRSRDTALDIHLLDVRTNVNPRVVKPVLSHCSRWRSLTFHLEGNMRCSPHWLRPVKGRLDRLETFRTEGRKEGRNYRRGPVKKQPAVNAGNAVTIPNIFSTAANLRKVILSNSGFGHASPTVVIPWAQITHYRGRYMLDQQLEILSSAPNLLDCAIGLTITFGEFARADQIILPRLRRLRMRPPNSLLANLTAPLVEEVTVVLVVGGSLAPLLLPFIHRSLCTITKLVVRGPITSPDLVTALKGLPMLSYLLLENEDSLARVENLEHVPLFNAMAPVDICPNLTTFVYGFCYRAAASPYFESYLNMVQSRFRSNLNYPSHLGYARIFYAGHGDYSLPSSTKSQIEMLRDQGLDIVFLDAQETTSLRKTVY</sequence>
<reference evidence="2" key="1">
    <citation type="submission" date="2023-03" db="EMBL/GenBank/DDBJ databases">
        <title>Massive genome expansion in bonnet fungi (Mycena s.s.) driven by repeated elements and novel gene families across ecological guilds.</title>
        <authorList>
            <consortium name="Lawrence Berkeley National Laboratory"/>
            <person name="Harder C.B."/>
            <person name="Miyauchi S."/>
            <person name="Viragh M."/>
            <person name="Kuo A."/>
            <person name="Thoen E."/>
            <person name="Andreopoulos B."/>
            <person name="Lu D."/>
            <person name="Skrede I."/>
            <person name="Drula E."/>
            <person name="Henrissat B."/>
            <person name="Morin E."/>
            <person name="Kohler A."/>
            <person name="Barry K."/>
            <person name="LaButti K."/>
            <person name="Morin E."/>
            <person name="Salamov A."/>
            <person name="Lipzen A."/>
            <person name="Mereny Z."/>
            <person name="Hegedus B."/>
            <person name="Baldrian P."/>
            <person name="Stursova M."/>
            <person name="Weitz H."/>
            <person name="Taylor A."/>
            <person name="Grigoriev I.V."/>
            <person name="Nagy L.G."/>
            <person name="Martin F."/>
            <person name="Kauserud H."/>
        </authorList>
    </citation>
    <scope>NUCLEOTIDE SEQUENCE</scope>
    <source>
        <strain evidence="2">CBHHK182m</strain>
    </source>
</reference>
<evidence type="ECO:0000256" key="1">
    <source>
        <dbReference type="SAM" id="Coils"/>
    </source>
</evidence>
<dbReference type="AlphaFoldDB" id="A0AAD7KGC7"/>
<gene>
    <name evidence="2" type="ORF">B0H16DRAFT_1681964</name>
</gene>
<evidence type="ECO:0000313" key="2">
    <source>
        <dbReference type="EMBL" id="KAJ7784612.1"/>
    </source>
</evidence>
<proteinExistence type="predicted"/>
<organism evidence="2 3">
    <name type="scientific">Mycena metata</name>
    <dbReference type="NCBI Taxonomy" id="1033252"/>
    <lineage>
        <taxon>Eukaryota</taxon>
        <taxon>Fungi</taxon>
        <taxon>Dikarya</taxon>
        <taxon>Basidiomycota</taxon>
        <taxon>Agaricomycotina</taxon>
        <taxon>Agaricomycetes</taxon>
        <taxon>Agaricomycetidae</taxon>
        <taxon>Agaricales</taxon>
        <taxon>Marasmiineae</taxon>
        <taxon>Mycenaceae</taxon>
        <taxon>Mycena</taxon>
    </lineage>
</organism>
<feature type="coiled-coil region" evidence="1">
    <location>
        <begin position="48"/>
        <end position="82"/>
    </location>
</feature>
<evidence type="ECO:0008006" key="4">
    <source>
        <dbReference type="Google" id="ProtNLM"/>
    </source>
</evidence>
<accession>A0AAD7KGC7</accession>
<keyword evidence="1" id="KW-0175">Coiled coil</keyword>
<name>A0AAD7KGC7_9AGAR</name>
<keyword evidence="3" id="KW-1185">Reference proteome</keyword>
<dbReference type="EMBL" id="JARKIB010000002">
    <property type="protein sequence ID" value="KAJ7784612.1"/>
    <property type="molecule type" value="Genomic_DNA"/>
</dbReference>
<dbReference type="Proteomes" id="UP001215598">
    <property type="component" value="Unassembled WGS sequence"/>
</dbReference>
<evidence type="ECO:0000313" key="3">
    <source>
        <dbReference type="Proteomes" id="UP001215598"/>
    </source>
</evidence>